<name>A0ABY5YYY1_9ACTN</name>
<reference evidence="6" key="1">
    <citation type="submission" date="2021-04" db="EMBL/GenBank/DDBJ databases">
        <title>Biosynthetic gene clusters of Dactylosporangioum roseum.</title>
        <authorList>
            <person name="Hartkoorn R.C."/>
            <person name="Beaudoing E."/>
            <person name="Hot D."/>
            <person name="Moureu S."/>
        </authorList>
    </citation>
    <scope>NUCLEOTIDE SEQUENCE</scope>
    <source>
        <strain evidence="6">NRRL B-16295</strain>
    </source>
</reference>
<dbReference type="PROSITE" id="PS00149">
    <property type="entry name" value="SULFATASE_2"/>
    <property type="match status" value="1"/>
</dbReference>
<keyword evidence="7" id="KW-1185">Reference proteome</keyword>
<keyword evidence="4" id="KW-0106">Calcium</keyword>
<dbReference type="CDD" id="cd16025">
    <property type="entry name" value="PAS_like"/>
    <property type="match status" value="1"/>
</dbReference>
<accession>A0ABY5YYY1</accession>
<dbReference type="EMBL" id="CP073721">
    <property type="protein sequence ID" value="UWZ34727.1"/>
    <property type="molecule type" value="Genomic_DNA"/>
</dbReference>
<feature type="domain" description="Sulfatase N-terminal" evidence="5">
    <location>
        <begin position="31"/>
        <end position="441"/>
    </location>
</feature>
<evidence type="ECO:0000256" key="2">
    <source>
        <dbReference type="ARBA" id="ARBA00022723"/>
    </source>
</evidence>
<dbReference type="Proteomes" id="UP001058271">
    <property type="component" value="Chromosome"/>
</dbReference>
<sequence>MNTSGFPGRIGRTVDDATPWWPPSRTGRGRPNVVLIVLDDVGFAQLGCYGSAIRTPRMDALAAGGVRYTNFHVAALCSPTRASLLTGRNHHSVGMGFLAAFDTGFPGYRAEVTPRAATVAEVLRDTGYGTYAAGKWHLAPPTQLTAAGPFDQWPTRRGFDRYYGFLWGEDDQFEPELWSDQHRVDVPDDPDYHLSEDLVRTACGFVADHVTGRPDDPFFLYLAFGACHAPHQAPPSFLDRYRGAFDHGWDAEREAVLARQVELGVVPPQTELPPRNPDVRAWGELPGDERRLYTRMQEVFAGFMEHTDEQIGVLVDFLDRHGLLDDTLLLVVSDNGASGEGGRHGTANEYRYFLGLGDSIEDGLAAIDDLGGPAAHNHYPSGWAQAGNTPLRYYKKHTYSGGVRVPLIAHWPRGIDPAVPLRGQFHHAVDILPTITALAGVEMPESYRGHEQIPVHGTSMAYTFTDPAAASTRTTQYFETAGFRGIYRDGWKAVADHTPGTAYDDDRWELFDLTTDVSEAHDLAAHHPGLLRELIDEWDRQAGQYGVLPLDDRMGTRIAGMDPAADRLHYRMLPGTRIMNSVAGPTFAGRSFHINAVLTGPPADGVLLAYGRRAHGFTFYVRDGRPVFALNLAGDRTVVRPADPLPAEARRIGLLVQDGPGGVHAELTADGTALIRGALPRLLPGGMGTLSLQCGHNAPSAVTDDYTGPFRYTGELLHVEIDLQPRSLDTRNADWLAEVATQ</sequence>
<dbReference type="InterPro" id="IPR000917">
    <property type="entry name" value="Sulfatase_N"/>
</dbReference>
<dbReference type="RefSeq" id="WP_260724061.1">
    <property type="nucleotide sequence ID" value="NZ_BAAABS010000052.1"/>
</dbReference>
<comment type="similarity">
    <text evidence="1">Belongs to the sulfatase family.</text>
</comment>
<protein>
    <submittedName>
        <fullName evidence="6">Arylsulfatase</fullName>
    </submittedName>
</protein>
<evidence type="ECO:0000256" key="4">
    <source>
        <dbReference type="ARBA" id="ARBA00022837"/>
    </source>
</evidence>
<dbReference type="InterPro" id="IPR017850">
    <property type="entry name" value="Alkaline_phosphatase_core_sf"/>
</dbReference>
<evidence type="ECO:0000256" key="3">
    <source>
        <dbReference type="ARBA" id="ARBA00022801"/>
    </source>
</evidence>
<dbReference type="InterPro" id="IPR024607">
    <property type="entry name" value="Sulfatase_CS"/>
</dbReference>
<evidence type="ECO:0000259" key="5">
    <source>
        <dbReference type="Pfam" id="PF00884"/>
    </source>
</evidence>
<dbReference type="Gene3D" id="3.30.1120.10">
    <property type="match status" value="1"/>
</dbReference>
<gene>
    <name evidence="6" type="ORF">Drose_26410</name>
</gene>
<dbReference type="Pfam" id="PF00884">
    <property type="entry name" value="Sulfatase"/>
    <property type="match status" value="1"/>
</dbReference>
<keyword evidence="3" id="KW-0378">Hydrolase</keyword>
<proteinExistence type="inferred from homology"/>
<dbReference type="InterPro" id="IPR050738">
    <property type="entry name" value="Sulfatase"/>
</dbReference>
<dbReference type="SUPFAM" id="SSF53649">
    <property type="entry name" value="Alkaline phosphatase-like"/>
    <property type="match status" value="1"/>
</dbReference>
<dbReference type="PROSITE" id="PS00523">
    <property type="entry name" value="SULFATASE_1"/>
    <property type="match status" value="1"/>
</dbReference>
<keyword evidence="2" id="KW-0479">Metal-binding</keyword>
<dbReference type="PANTHER" id="PTHR42693">
    <property type="entry name" value="ARYLSULFATASE FAMILY MEMBER"/>
    <property type="match status" value="1"/>
</dbReference>
<organism evidence="6 7">
    <name type="scientific">Dactylosporangium roseum</name>
    <dbReference type="NCBI Taxonomy" id="47989"/>
    <lineage>
        <taxon>Bacteria</taxon>
        <taxon>Bacillati</taxon>
        <taxon>Actinomycetota</taxon>
        <taxon>Actinomycetes</taxon>
        <taxon>Micromonosporales</taxon>
        <taxon>Micromonosporaceae</taxon>
        <taxon>Dactylosporangium</taxon>
    </lineage>
</organism>
<evidence type="ECO:0000313" key="7">
    <source>
        <dbReference type="Proteomes" id="UP001058271"/>
    </source>
</evidence>
<evidence type="ECO:0000256" key="1">
    <source>
        <dbReference type="ARBA" id="ARBA00008779"/>
    </source>
</evidence>
<dbReference type="Gene3D" id="3.40.720.10">
    <property type="entry name" value="Alkaline Phosphatase, subunit A"/>
    <property type="match status" value="1"/>
</dbReference>
<evidence type="ECO:0000313" key="6">
    <source>
        <dbReference type="EMBL" id="UWZ34727.1"/>
    </source>
</evidence>